<comment type="caution">
    <text evidence="4">The sequence shown here is derived from an EMBL/GenBank/DDBJ whole genome shotgun (WGS) entry which is preliminary data.</text>
</comment>
<name>A0A9W8K526_9AGAR</name>
<protein>
    <recommendedName>
        <fullName evidence="3">Nephrocystin 3-like N-terminal domain-containing protein</fullName>
    </recommendedName>
</protein>
<feature type="domain" description="Nephrocystin 3-like N-terminal" evidence="3">
    <location>
        <begin position="2"/>
        <end position="106"/>
    </location>
</feature>
<evidence type="ECO:0000256" key="2">
    <source>
        <dbReference type="SAM" id="MobiDB-lite"/>
    </source>
</evidence>
<dbReference type="AlphaFoldDB" id="A0A9W8K526"/>
<sequence>MDWITSDDESASMMVLRGSAGLGKSALEQSVAEKCRKHGLYAAGFFFSTTSSNRNNGDTLIPTLVRQLMQVIPGLRELVEKELENDPHLFKLSREAQMERLLVKHIQITAPPISPTTPKPSRIKRIFSRQKPRTSSTQAPSMDSRSTRQPRLVAIDGFDECNDQTIQHDLLLILASALTRLHYPFRFLIATRPESHIVQILQHHPSFQCGAVLHVNLNDTNADDDILFLPSYHVLYSFSLKYDEFLSSSGVIRRLPRTHPVGRYLVPSWPTEEDVDTLVRKASSQFIYASTVMNFLSSPEHRPDDRLQVILGLSAPQVNETPFSQLDGLYTHIFSSIKREDLDTVNRILGIIVLAADDMAEITPCPCDLDEVFSFRPGDIELVLIPLASVISVSAPEEPVEVLHASLMDFLLDPARSGIFALDITLAHDTLAKWNWRNIDFGVAANWSQQWNITVDNIGYFLRHALNAHLSNEIVDMLHPVSKLLGDMLADEPEVLVYQKVGDALIRLGEVFDRTDIISGLQMFDFETAVVQDKEAIKKNLQNMICTARFLYCGHWIRKKPTNFSLGELASSYEYTWHIVLLAVRGPVQARPTEAPLLRQIPPELVEHQKVVDKYRREVLTYLERVKHTLPPAKLEMLKHLYDDSDEYWRERDMH</sequence>
<keyword evidence="1" id="KW-0677">Repeat</keyword>
<feature type="region of interest" description="Disordered" evidence="2">
    <location>
        <begin position="113"/>
        <end position="147"/>
    </location>
</feature>
<accession>A0A9W8K526</accession>
<dbReference type="Pfam" id="PF24883">
    <property type="entry name" value="NPHP3_N"/>
    <property type="match status" value="1"/>
</dbReference>
<feature type="compositionally biased region" description="Basic residues" evidence="2">
    <location>
        <begin position="121"/>
        <end position="132"/>
    </location>
</feature>
<organism evidence="4 5">
    <name type="scientific">Agrocybe chaxingu</name>
    <dbReference type="NCBI Taxonomy" id="84603"/>
    <lineage>
        <taxon>Eukaryota</taxon>
        <taxon>Fungi</taxon>
        <taxon>Dikarya</taxon>
        <taxon>Basidiomycota</taxon>
        <taxon>Agaricomycotina</taxon>
        <taxon>Agaricomycetes</taxon>
        <taxon>Agaricomycetidae</taxon>
        <taxon>Agaricales</taxon>
        <taxon>Agaricineae</taxon>
        <taxon>Strophariaceae</taxon>
        <taxon>Agrocybe</taxon>
    </lineage>
</organism>
<evidence type="ECO:0000256" key="1">
    <source>
        <dbReference type="ARBA" id="ARBA00022737"/>
    </source>
</evidence>
<dbReference type="OrthoDB" id="3043209at2759"/>
<reference evidence="4" key="1">
    <citation type="submission" date="2022-07" db="EMBL/GenBank/DDBJ databases">
        <title>Genome Sequence of Agrocybe chaxingu.</title>
        <authorList>
            <person name="Buettner E."/>
        </authorList>
    </citation>
    <scope>NUCLEOTIDE SEQUENCE</scope>
    <source>
        <strain evidence="4">MP-N11</strain>
    </source>
</reference>
<evidence type="ECO:0000313" key="5">
    <source>
        <dbReference type="Proteomes" id="UP001148786"/>
    </source>
</evidence>
<gene>
    <name evidence="4" type="ORF">NLJ89_g3796</name>
</gene>
<proteinExistence type="predicted"/>
<evidence type="ECO:0000259" key="3">
    <source>
        <dbReference type="Pfam" id="PF24883"/>
    </source>
</evidence>
<dbReference type="InterPro" id="IPR056884">
    <property type="entry name" value="NPHP3-like_N"/>
</dbReference>
<evidence type="ECO:0000313" key="4">
    <source>
        <dbReference type="EMBL" id="KAJ3511970.1"/>
    </source>
</evidence>
<dbReference type="PANTHER" id="PTHR10039">
    <property type="entry name" value="AMELOGENIN"/>
    <property type="match status" value="1"/>
</dbReference>
<keyword evidence="5" id="KW-1185">Reference proteome</keyword>
<dbReference type="Proteomes" id="UP001148786">
    <property type="component" value="Unassembled WGS sequence"/>
</dbReference>
<dbReference type="EMBL" id="JANKHO010000291">
    <property type="protein sequence ID" value="KAJ3511970.1"/>
    <property type="molecule type" value="Genomic_DNA"/>
</dbReference>
<feature type="compositionally biased region" description="Polar residues" evidence="2">
    <location>
        <begin position="133"/>
        <end position="147"/>
    </location>
</feature>
<dbReference type="PANTHER" id="PTHR10039:SF17">
    <property type="entry name" value="FUNGAL STAND N-TERMINAL GOODBYE DOMAIN-CONTAINING PROTEIN-RELATED"/>
    <property type="match status" value="1"/>
</dbReference>